<organism evidence="3 4">
    <name type="scientific">Kribbella orskensis</name>
    <dbReference type="NCBI Taxonomy" id="2512216"/>
    <lineage>
        <taxon>Bacteria</taxon>
        <taxon>Bacillati</taxon>
        <taxon>Actinomycetota</taxon>
        <taxon>Actinomycetes</taxon>
        <taxon>Propionibacteriales</taxon>
        <taxon>Kribbellaceae</taxon>
        <taxon>Kribbella</taxon>
    </lineage>
</organism>
<proteinExistence type="predicted"/>
<dbReference type="InterPro" id="IPR016161">
    <property type="entry name" value="Ald_DH/histidinol_DH"/>
</dbReference>
<dbReference type="EMBL" id="SLWM01000004">
    <property type="protein sequence ID" value="TCO25610.1"/>
    <property type="molecule type" value="Genomic_DNA"/>
</dbReference>
<dbReference type="Pfam" id="PF00171">
    <property type="entry name" value="Aldedh"/>
    <property type="match status" value="1"/>
</dbReference>
<dbReference type="InterPro" id="IPR050740">
    <property type="entry name" value="Aldehyde_DH_Superfamily"/>
</dbReference>
<dbReference type="SUPFAM" id="SSF53720">
    <property type="entry name" value="ALDH-like"/>
    <property type="match status" value="1"/>
</dbReference>
<keyword evidence="4" id="KW-1185">Reference proteome</keyword>
<dbReference type="Proteomes" id="UP000295818">
    <property type="component" value="Unassembled WGS sequence"/>
</dbReference>
<dbReference type="PANTHER" id="PTHR43353">
    <property type="entry name" value="SUCCINATE-SEMIALDEHYDE DEHYDROGENASE, MITOCHONDRIAL"/>
    <property type="match status" value="1"/>
</dbReference>
<dbReference type="InterPro" id="IPR015590">
    <property type="entry name" value="Aldehyde_DH_dom"/>
</dbReference>
<evidence type="ECO:0000259" key="2">
    <source>
        <dbReference type="Pfam" id="PF00171"/>
    </source>
</evidence>
<dbReference type="InterPro" id="IPR016162">
    <property type="entry name" value="Ald_DH_N"/>
</dbReference>
<dbReference type="Gene3D" id="3.40.605.10">
    <property type="entry name" value="Aldehyde Dehydrogenase, Chain A, domain 1"/>
    <property type="match status" value="1"/>
</dbReference>
<evidence type="ECO:0000256" key="1">
    <source>
        <dbReference type="ARBA" id="ARBA00023002"/>
    </source>
</evidence>
<name>A0ABY2BPZ9_9ACTN</name>
<dbReference type="Gene3D" id="3.40.309.10">
    <property type="entry name" value="Aldehyde Dehydrogenase, Chain A, domain 2"/>
    <property type="match status" value="1"/>
</dbReference>
<keyword evidence="1" id="KW-0560">Oxidoreductase</keyword>
<dbReference type="PROSITE" id="PS00070">
    <property type="entry name" value="ALDEHYDE_DEHYDR_CYS"/>
    <property type="match status" value="1"/>
</dbReference>
<sequence length="502" mass="51908">MSVDTGLARMSADLFVNGSWTTGRAGRLDNVDPGNGRTIGAVSLAGADQVAEAITAAEVAFAAWSARPAVGRGDILRCAARLLADRTEEAAATILLETGKTEADARGEIDRAVETLRWNGEQAGRVQATMFPGVVAGSRRTSIPTSLGPVAVITAWNFPAVLATRKLGAALAAGCTVVFKASEFAPATARLVVEVLVDAGLPAGVLNLVFGDPQAVSEQLTSSSSIKALSFTGSTAVGKALAAQAAPNLIRTVMELGGHAPVLVMDDADVDHVIATTAAAKFGSAGQSCVAPSRYFVHESLYQEFVDKLTAKAETYILGHGTEEGVTLGAVAHQGRLDALVRLARDAADHGAVITTGGKQAARDGFYLEPTVVAGLPLDSKAMILSEEPFGPIATVSSFSTLDEAIDAANAAPYSFAAYLFTNSMNMRDEVVRRLNASNIGINQLAPSLPDVPLGGLGNSGYGYEGGIEGILAFTQLRLVSETAGRPSTASAISRGESHDRR</sequence>
<accession>A0ABY2BPZ9</accession>
<evidence type="ECO:0000313" key="4">
    <source>
        <dbReference type="Proteomes" id="UP000295818"/>
    </source>
</evidence>
<reference evidence="3 4" key="1">
    <citation type="journal article" date="2015" name="Stand. Genomic Sci.">
        <title>Genomic Encyclopedia of Bacterial and Archaeal Type Strains, Phase III: the genomes of soil and plant-associated and newly described type strains.</title>
        <authorList>
            <person name="Whitman W.B."/>
            <person name="Woyke T."/>
            <person name="Klenk H.P."/>
            <person name="Zhou Y."/>
            <person name="Lilburn T.G."/>
            <person name="Beck B.J."/>
            <person name="De Vos P."/>
            <person name="Vandamme P."/>
            <person name="Eisen J.A."/>
            <person name="Garrity G."/>
            <person name="Hugenholtz P."/>
            <person name="Kyrpides N.C."/>
        </authorList>
    </citation>
    <scope>NUCLEOTIDE SEQUENCE [LARGE SCALE GENOMIC DNA]</scope>
    <source>
        <strain evidence="3 4">VKM Ac-2538</strain>
    </source>
</reference>
<dbReference type="InterPro" id="IPR016160">
    <property type="entry name" value="Ald_DH_CS_CYS"/>
</dbReference>
<gene>
    <name evidence="3" type="ORF">EV644_104114</name>
</gene>
<dbReference type="PANTHER" id="PTHR43353:SF5">
    <property type="entry name" value="SUCCINATE-SEMIALDEHYDE DEHYDROGENASE, MITOCHONDRIAL"/>
    <property type="match status" value="1"/>
</dbReference>
<protein>
    <submittedName>
        <fullName evidence="3">Succinate-semialdehyde dehydrogenase/glutarate-semialdehyde dehydrogenase</fullName>
    </submittedName>
</protein>
<dbReference type="InterPro" id="IPR016163">
    <property type="entry name" value="Ald_DH_C"/>
</dbReference>
<dbReference type="RefSeq" id="WP_199239783.1">
    <property type="nucleotide sequence ID" value="NZ_SLWM01000004.1"/>
</dbReference>
<evidence type="ECO:0000313" key="3">
    <source>
        <dbReference type="EMBL" id="TCO25610.1"/>
    </source>
</evidence>
<feature type="domain" description="Aldehyde dehydrogenase" evidence="2">
    <location>
        <begin position="20"/>
        <end position="479"/>
    </location>
</feature>
<comment type="caution">
    <text evidence="3">The sequence shown here is derived from an EMBL/GenBank/DDBJ whole genome shotgun (WGS) entry which is preliminary data.</text>
</comment>